<dbReference type="GO" id="GO:0006508">
    <property type="term" value="P:proteolysis"/>
    <property type="evidence" value="ECO:0007669"/>
    <property type="project" value="UniProtKB-KW"/>
</dbReference>
<evidence type="ECO:0000256" key="1">
    <source>
        <dbReference type="SAM" id="SignalP"/>
    </source>
</evidence>
<dbReference type="EMBL" id="CP120682">
    <property type="protein sequence ID" value="WKN40092.1"/>
    <property type="molecule type" value="Genomic_DNA"/>
</dbReference>
<organism evidence="2">
    <name type="scientific">Roseihalotalea indica</name>
    <dbReference type="NCBI Taxonomy" id="2867963"/>
    <lineage>
        <taxon>Bacteria</taxon>
        <taxon>Pseudomonadati</taxon>
        <taxon>Bacteroidota</taxon>
        <taxon>Cytophagia</taxon>
        <taxon>Cytophagales</taxon>
        <taxon>Catalimonadaceae</taxon>
        <taxon>Roseihalotalea</taxon>
    </lineage>
</organism>
<protein>
    <submittedName>
        <fullName evidence="2">Papain-like cysteine protease family protein</fullName>
    </submittedName>
</protein>
<sequence length="179" mass="19953">MKTILKKIQRYGLTLLIILAFSQSYAQIRQQENTMWCWAACVQSVLAQANVHQSQTEIVARLTGSPQNRPAHVREVVQLLQSYQFRAWEVGYPASADQLFSTLKGGWKLIALVNPSNNPNVGHFIILQGLASWQGQGSGMILVSDPATGQTYQQSPQQLYSAWKWNYSVVVGTPVLAAY</sequence>
<dbReference type="InterPro" id="IPR022118">
    <property type="entry name" value="Peptidase_C70_AvrRpt2"/>
</dbReference>
<proteinExistence type="predicted"/>
<keyword evidence="1" id="KW-0732">Signal</keyword>
<reference evidence="2" key="1">
    <citation type="journal article" date="2023" name="Comput. Struct. Biotechnol. J.">
        <title>Discovery of a novel marine Bacteroidetes with a rich repertoire of carbohydrate-active enzymes.</title>
        <authorList>
            <person name="Chen B."/>
            <person name="Liu G."/>
            <person name="Chen Q."/>
            <person name="Wang H."/>
            <person name="Liu L."/>
            <person name="Tang K."/>
        </authorList>
    </citation>
    <scope>NUCLEOTIDE SEQUENCE</scope>
    <source>
        <strain evidence="2">TK19036</strain>
    </source>
</reference>
<reference evidence="2" key="2">
    <citation type="journal article" date="2024" name="Antonie Van Leeuwenhoek">
        <title>Roseihalotalea indica gen. nov., sp. nov., a halophilic Bacteroidetes from mesopelagic Southwest Indian Ocean with higher carbohydrate metabolic potential.</title>
        <authorList>
            <person name="Chen B."/>
            <person name="Zhang M."/>
            <person name="Lin D."/>
            <person name="Ye J."/>
            <person name="Tang K."/>
        </authorList>
    </citation>
    <scope>NUCLEOTIDE SEQUENCE</scope>
    <source>
        <strain evidence="2">TK19036</strain>
    </source>
</reference>
<dbReference type="Pfam" id="PF12385">
    <property type="entry name" value="Peptidase_C70"/>
    <property type="match status" value="1"/>
</dbReference>
<dbReference type="Gene3D" id="3.90.70.10">
    <property type="entry name" value="Cysteine proteinases"/>
    <property type="match status" value="1"/>
</dbReference>
<dbReference type="GO" id="GO:0008233">
    <property type="term" value="F:peptidase activity"/>
    <property type="evidence" value="ECO:0007669"/>
    <property type="project" value="UniProtKB-KW"/>
</dbReference>
<keyword evidence="2" id="KW-0645">Protease</keyword>
<keyword evidence="2" id="KW-0378">Hydrolase</keyword>
<accession>A0AA49JK34</accession>
<feature type="signal peptide" evidence="1">
    <location>
        <begin position="1"/>
        <end position="26"/>
    </location>
</feature>
<dbReference type="AlphaFoldDB" id="A0AA49JK34"/>
<evidence type="ECO:0000313" key="2">
    <source>
        <dbReference type="EMBL" id="WKN40092.1"/>
    </source>
</evidence>
<gene>
    <name evidence="2" type="ORF">K4G66_15465</name>
</gene>
<name>A0AA49JK34_9BACT</name>
<feature type="chain" id="PRO_5041226648" evidence="1">
    <location>
        <begin position="27"/>
        <end position="179"/>
    </location>
</feature>